<keyword evidence="1" id="KW-0472">Membrane</keyword>
<accession>A0A5C5Z3E5</accession>
<comment type="caution">
    <text evidence="2">The sequence shown here is derived from an EMBL/GenBank/DDBJ whole genome shotgun (WGS) entry which is preliminary data.</text>
</comment>
<protein>
    <submittedName>
        <fullName evidence="2">Uncharacterized protein</fullName>
    </submittedName>
</protein>
<dbReference type="EMBL" id="SJPJ01000001">
    <property type="protein sequence ID" value="TWT81710.1"/>
    <property type="molecule type" value="Genomic_DNA"/>
</dbReference>
<organism evidence="2 3">
    <name type="scientific">Novipirellula herctigrandis</name>
    <dbReference type="NCBI Taxonomy" id="2527986"/>
    <lineage>
        <taxon>Bacteria</taxon>
        <taxon>Pseudomonadati</taxon>
        <taxon>Planctomycetota</taxon>
        <taxon>Planctomycetia</taxon>
        <taxon>Pirellulales</taxon>
        <taxon>Pirellulaceae</taxon>
        <taxon>Novipirellula</taxon>
    </lineage>
</organism>
<gene>
    <name evidence="2" type="ORF">CA13_31630</name>
</gene>
<evidence type="ECO:0000313" key="2">
    <source>
        <dbReference type="EMBL" id="TWT81710.1"/>
    </source>
</evidence>
<dbReference type="Proteomes" id="UP000315010">
    <property type="component" value="Unassembled WGS sequence"/>
</dbReference>
<reference evidence="2 3" key="1">
    <citation type="submission" date="2019-02" db="EMBL/GenBank/DDBJ databases">
        <title>Deep-cultivation of Planctomycetes and their phenomic and genomic characterization uncovers novel biology.</title>
        <authorList>
            <person name="Wiegand S."/>
            <person name="Jogler M."/>
            <person name="Boedeker C."/>
            <person name="Pinto D."/>
            <person name="Vollmers J."/>
            <person name="Rivas-Marin E."/>
            <person name="Kohn T."/>
            <person name="Peeters S.H."/>
            <person name="Heuer A."/>
            <person name="Rast P."/>
            <person name="Oberbeckmann S."/>
            <person name="Bunk B."/>
            <person name="Jeske O."/>
            <person name="Meyerdierks A."/>
            <person name="Storesund J.E."/>
            <person name="Kallscheuer N."/>
            <person name="Luecker S."/>
            <person name="Lage O.M."/>
            <person name="Pohl T."/>
            <person name="Merkel B.J."/>
            <person name="Hornburger P."/>
            <person name="Mueller R.-W."/>
            <person name="Bruemmer F."/>
            <person name="Labrenz M."/>
            <person name="Spormann A.M."/>
            <person name="Op Den Camp H."/>
            <person name="Overmann J."/>
            <person name="Amann R."/>
            <person name="Jetten M.S.M."/>
            <person name="Mascher T."/>
            <person name="Medema M.H."/>
            <person name="Devos D.P."/>
            <person name="Kaster A.-K."/>
            <person name="Ovreas L."/>
            <person name="Rohde M."/>
            <person name="Galperin M.Y."/>
            <person name="Jogler C."/>
        </authorList>
    </citation>
    <scope>NUCLEOTIDE SEQUENCE [LARGE SCALE GENOMIC DNA]</scope>
    <source>
        <strain evidence="2 3">CA13</strain>
    </source>
</reference>
<keyword evidence="3" id="KW-1185">Reference proteome</keyword>
<evidence type="ECO:0000256" key="1">
    <source>
        <dbReference type="SAM" id="Phobius"/>
    </source>
</evidence>
<feature type="transmembrane region" description="Helical" evidence="1">
    <location>
        <begin position="35"/>
        <end position="58"/>
    </location>
</feature>
<dbReference type="AlphaFoldDB" id="A0A5C5Z3E5"/>
<sequence length="126" mass="13792">MAILLIPLAIVALGWAAFAAHGSLQRRGASRGWFAAFFALMAAGACTGVYFGFFFDYLAAPTVRVYSFPVPAAFHILESYDDSTQRWVDFITPAPILFAGSNVIIFSCAMVLPLWLVSAFWRFPSA</sequence>
<name>A0A5C5Z3E5_9BACT</name>
<keyword evidence="1" id="KW-1133">Transmembrane helix</keyword>
<proteinExistence type="predicted"/>
<feature type="transmembrane region" description="Helical" evidence="1">
    <location>
        <begin position="96"/>
        <end position="121"/>
    </location>
</feature>
<evidence type="ECO:0000313" key="3">
    <source>
        <dbReference type="Proteomes" id="UP000315010"/>
    </source>
</evidence>
<keyword evidence="1" id="KW-0812">Transmembrane</keyword>